<keyword evidence="8 10" id="KW-0460">Magnesium</keyword>
<comment type="miscellaneous">
    <text evidence="10">A single active site specifically recognizes both ATP and CTP and is responsible for their addition.</text>
</comment>
<keyword evidence="3 10" id="KW-0548">Nucleotidyltransferase</keyword>
<dbReference type="InterPro" id="IPR042090">
    <property type="entry name" value="CCA_tRNA_nucleotrans_2"/>
</dbReference>
<dbReference type="Proteomes" id="UP000752814">
    <property type="component" value="Unassembled WGS sequence"/>
</dbReference>
<dbReference type="HAMAP" id="MF_01264">
    <property type="entry name" value="CCA_arch"/>
    <property type="match status" value="1"/>
</dbReference>
<keyword evidence="6 10" id="KW-0692">RNA repair</keyword>
<evidence type="ECO:0000256" key="7">
    <source>
        <dbReference type="ARBA" id="ARBA00022840"/>
    </source>
</evidence>
<evidence type="ECO:0000256" key="8">
    <source>
        <dbReference type="ARBA" id="ARBA00022842"/>
    </source>
</evidence>
<dbReference type="GO" id="GO:0005524">
    <property type="term" value="F:ATP binding"/>
    <property type="evidence" value="ECO:0007669"/>
    <property type="project" value="UniProtKB-UniRule"/>
</dbReference>
<dbReference type="Pfam" id="PF01909">
    <property type="entry name" value="NTP_transf_2"/>
    <property type="match status" value="1"/>
</dbReference>
<dbReference type="EC" id="2.7.7.72" evidence="10"/>
<feature type="binding site" evidence="10">
    <location>
        <position position="135"/>
    </location>
    <ligand>
        <name>ATP</name>
        <dbReference type="ChEBI" id="CHEBI:30616"/>
    </ligand>
</feature>
<dbReference type="GO" id="GO:0001680">
    <property type="term" value="P:tRNA 3'-terminal CCA addition"/>
    <property type="evidence" value="ECO:0007669"/>
    <property type="project" value="UniProtKB-UniRule"/>
</dbReference>
<organism evidence="14 15">
    <name type="scientific">Candidatus Methanomassiliicoccus intestinalis</name>
    <dbReference type="NCBI Taxonomy" id="1406512"/>
    <lineage>
        <taxon>Archaea</taxon>
        <taxon>Methanobacteriati</taxon>
        <taxon>Thermoplasmatota</taxon>
        <taxon>Thermoplasmata</taxon>
        <taxon>Methanomassiliicoccales</taxon>
        <taxon>Methanomassiliicoccaceae</taxon>
        <taxon>Methanomassiliicoccus</taxon>
    </lineage>
</organism>
<dbReference type="AlphaFoldDB" id="A0A8J8PH07"/>
<dbReference type="InterPro" id="IPR043519">
    <property type="entry name" value="NT_sf"/>
</dbReference>
<keyword evidence="1 10" id="KW-0808">Transferase</keyword>
<evidence type="ECO:0000256" key="10">
    <source>
        <dbReference type="HAMAP-Rule" id="MF_01264"/>
    </source>
</evidence>
<feature type="binding site" evidence="10">
    <location>
        <position position="164"/>
    </location>
    <ligand>
        <name>ATP</name>
        <dbReference type="ChEBI" id="CHEBI:30616"/>
    </ligand>
</feature>
<evidence type="ECO:0000259" key="13">
    <source>
        <dbReference type="Pfam" id="PF21133"/>
    </source>
</evidence>
<dbReference type="Pfam" id="PF09249">
    <property type="entry name" value="tRNA_NucTransf2"/>
    <property type="match status" value="1"/>
</dbReference>
<evidence type="ECO:0000259" key="12">
    <source>
        <dbReference type="Pfam" id="PF09249"/>
    </source>
</evidence>
<feature type="binding site" evidence="10">
    <location>
        <position position="50"/>
    </location>
    <ligand>
        <name>ATP</name>
        <dbReference type="ChEBI" id="CHEBI:30616"/>
    </ligand>
</feature>
<comment type="subunit">
    <text evidence="10">Homodimer.</text>
</comment>
<keyword evidence="2 10" id="KW-0819">tRNA processing</keyword>
<keyword evidence="9 10" id="KW-0694">RNA-binding</keyword>
<feature type="binding site" evidence="10">
    <location>
        <position position="155"/>
    </location>
    <ligand>
        <name>ATP</name>
        <dbReference type="ChEBI" id="CHEBI:30616"/>
    </ligand>
</feature>
<dbReference type="PIRSF" id="PIRSF005335">
    <property type="entry name" value="CCA_arch"/>
    <property type="match status" value="1"/>
</dbReference>
<evidence type="ECO:0000256" key="1">
    <source>
        <dbReference type="ARBA" id="ARBA00022679"/>
    </source>
</evidence>
<evidence type="ECO:0000256" key="2">
    <source>
        <dbReference type="ARBA" id="ARBA00022694"/>
    </source>
</evidence>
<feature type="binding site" evidence="10">
    <location>
        <position position="155"/>
    </location>
    <ligand>
        <name>CTP</name>
        <dbReference type="ChEBI" id="CHEBI:37563"/>
    </ligand>
</feature>
<evidence type="ECO:0000259" key="11">
    <source>
        <dbReference type="Pfam" id="PF01909"/>
    </source>
</evidence>
<dbReference type="Gene3D" id="1.10.1410.30">
    <property type="entry name" value="CCA tRNA nucleotidyltransferase, domain 2"/>
    <property type="match status" value="1"/>
</dbReference>
<dbReference type="SUPFAM" id="SSF81631">
    <property type="entry name" value="PAP/OAS1 substrate-binding domain"/>
    <property type="match status" value="1"/>
</dbReference>
<dbReference type="InterPro" id="IPR006116">
    <property type="entry name" value="NT_2-5OAS_ClassI-CCAase"/>
</dbReference>
<dbReference type="InterPro" id="IPR015329">
    <property type="entry name" value="tRNA_NucTransf2"/>
</dbReference>
<feature type="binding site" evidence="10">
    <location>
        <position position="135"/>
    </location>
    <ligand>
        <name>CTP</name>
        <dbReference type="ChEBI" id="CHEBI:37563"/>
    </ligand>
</feature>
<accession>A0A8J8PH07</accession>
<feature type="binding site" evidence="10">
    <location>
        <position position="50"/>
    </location>
    <ligand>
        <name>CTP</name>
        <dbReference type="ChEBI" id="CHEBI:37563"/>
    </ligand>
</feature>
<dbReference type="RefSeq" id="WP_400194827.1">
    <property type="nucleotide sequence ID" value="NZ_CAYAYE010000014.1"/>
</dbReference>
<keyword evidence="4 10" id="KW-0479">Metal-binding</keyword>
<dbReference type="SUPFAM" id="SSF55003">
    <property type="entry name" value="PAP/Archaeal CCA-adding enzyme, C-terminal domain"/>
    <property type="match status" value="1"/>
</dbReference>
<evidence type="ECO:0000256" key="9">
    <source>
        <dbReference type="ARBA" id="ARBA00022884"/>
    </source>
</evidence>
<feature type="domain" description="Polymerase nucleotidyl transferase" evidence="11">
    <location>
        <begin position="30"/>
        <end position="135"/>
    </location>
</feature>
<reference evidence="14" key="1">
    <citation type="submission" date="2016-03" db="EMBL/GenBank/DDBJ databases">
        <authorList>
            <person name="Borrel G."/>
            <person name="Mccann A."/>
            <person name="O'Toole P.W."/>
        </authorList>
    </citation>
    <scope>NUCLEOTIDE SEQUENCE</scope>
    <source>
        <strain evidence="14">183</strain>
    </source>
</reference>
<dbReference type="SUPFAM" id="SSF81301">
    <property type="entry name" value="Nucleotidyltransferase"/>
    <property type="match status" value="1"/>
</dbReference>
<dbReference type="InterPro" id="IPR011068">
    <property type="entry name" value="NuclTrfase_I-like_C"/>
</dbReference>
<feature type="binding site" evidence="10">
    <location>
        <position position="164"/>
    </location>
    <ligand>
        <name>CTP</name>
        <dbReference type="ChEBI" id="CHEBI:37563"/>
    </ligand>
</feature>
<dbReference type="InterPro" id="IPR008229">
    <property type="entry name" value="CCA-adding_arc"/>
</dbReference>
<comment type="catalytic activity">
    <reaction evidence="10">
        <text>a tRNA with a 3' CCA end + 2 CTP + ATP = a tRNA with a 3' CCACCA end + 3 diphosphate</text>
        <dbReference type="Rhea" id="RHEA:76235"/>
        <dbReference type="Rhea" id="RHEA-COMP:10468"/>
        <dbReference type="Rhea" id="RHEA-COMP:18655"/>
        <dbReference type="ChEBI" id="CHEBI:30616"/>
        <dbReference type="ChEBI" id="CHEBI:33019"/>
        <dbReference type="ChEBI" id="CHEBI:37563"/>
        <dbReference type="ChEBI" id="CHEBI:83071"/>
        <dbReference type="ChEBI" id="CHEBI:195187"/>
    </reaction>
</comment>
<dbReference type="GO" id="GO:0000287">
    <property type="term" value="F:magnesium ion binding"/>
    <property type="evidence" value="ECO:0007669"/>
    <property type="project" value="UniProtKB-UniRule"/>
</dbReference>
<proteinExistence type="inferred from homology"/>
<dbReference type="EMBL" id="LVVT01000014">
    <property type="protein sequence ID" value="TQS82913.1"/>
    <property type="molecule type" value="Genomic_DNA"/>
</dbReference>
<feature type="binding site" evidence="10">
    <location>
        <position position="53"/>
    </location>
    <ligand>
        <name>ATP</name>
        <dbReference type="ChEBI" id="CHEBI:30616"/>
    </ligand>
</feature>
<feature type="binding site" evidence="10">
    <location>
        <position position="53"/>
    </location>
    <ligand>
        <name>CTP</name>
        <dbReference type="ChEBI" id="CHEBI:37563"/>
    </ligand>
</feature>
<dbReference type="GO" id="GO:0042245">
    <property type="term" value="P:RNA repair"/>
    <property type="evidence" value="ECO:0007669"/>
    <property type="project" value="UniProtKB-KW"/>
</dbReference>
<dbReference type="GO" id="GO:0004810">
    <property type="term" value="F:CCA tRNA nucleotidyltransferase activity"/>
    <property type="evidence" value="ECO:0007669"/>
    <property type="project" value="UniProtKB-UniRule"/>
</dbReference>
<sequence length="442" mass="50437">MSLETTILDRILPSACDVEHLKTCAQEVVEEIKDDNLVKEYNAEIMLVGSVAKGTFLSNPDIDIFILFPTSTDRSHLQKIGLEIGKKHLPTYEERYAEHPYTHGTRGGYEMDIVPCYKLESTENIKCAVDRTPFHTKYIKTNMDSEMKDQVRLLKQFAKGIGVYGAESKTEGISGYLTELLIIRYGNFNKVIEAASRWNLGQVVFPNNEKKFKGDPLIVHDPVDSNRNVASAVSIQSFSKFIYAAKEYLKNPSERFFFPNVRTTYSLDGIQHYISKRNTEVIIIELDKPNLIDDNLYPQIRKTLEGVITTLQKENISAIDSDYEVKETSVKFAIEIETLELPSIKQHYGPPVWSENAPSFINKWKSNTFEPYVENGLWKVIIRRDDTDVVSYLNKNLKSSALGKDFRELKGMKITSGKDAICEDNAVILSKMIDKRMSWEVV</sequence>
<dbReference type="Gene3D" id="3.30.460.10">
    <property type="entry name" value="Beta Polymerase, domain 2"/>
    <property type="match status" value="1"/>
</dbReference>
<dbReference type="Gene3D" id="3.30.70.1550">
    <property type="entry name" value="Archaeal tRNA CCA-adding enzyme catalytic domain"/>
    <property type="match status" value="1"/>
</dbReference>
<dbReference type="InterPro" id="IPR048833">
    <property type="entry name" value="CAA_C"/>
</dbReference>
<dbReference type="PANTHER" id="PTHR39643">
    <property type="entry name" value="CCA-ADDING ENZYME"/>
    <property type="match status" value="1"/>
</dbReference>
<feature type="binding site" evidence="10">
    <location>
        <position position="112"/>
    </location>
    <ligand>
        <name>Mg(2+)</name>
        <dbReference type="ChEBI" id="CHEBI:18420"/>
    </ligand>
</feature>
<comment type="cofactor">
    <cofactor evidence="10">
        <name>Mg(2+)</name>
        <dbReference type="ChEBI" id="CHEBI:18420"/>
    </cofactor>
</comment>
<comment type="function">
    <text evidence="10">Catalyzes the addition and repair of the essential 3'-terminal CCA sequence in tRNAs without using a nucleic acid template. Adds these three nucleotides in the order of C, C, and A to the tRNA nucleotide-73, using CTP and ATP as substrates and producing inorganic pyrophosphate. tRNA 3'-terminal CCA addition is required both for tRNA processing and repair. Also involved in tRNA surveillance by mediating tandem CCA addition to generate a CCACCA at the 3' terminus of unstable tRNAs. While stable tRNAs receive only 3'-terminal CCA, unstable tRNAs are marked with CCACCA and rapidly degraded.</text>
</comment>
<dbReference type="GO" id="GO:0000049">
    <property type="term" value="F:tRNA binding"/>
    <property type="evidence" value="ECO:0007669"/>
    <property type="project" value="UniProtKB-UniRule"/>
</dbReference>
<evidence type="ECO:0000256" key="6">
    <source>
        <dbReference type="ARBA" id="ARBA00022800"/>
    </source>
</evidence>
<evidence type="ECO:0000256" key="3">
    <source>
        <dbReference type="ARBA" id="ARBA00022695"/>
    </source>
</evidence>
<feature type="binding site" evidence="10">
    <location>
        <position position="63"/>
    </location>
    <ligand>
        <name>Mg(2+)</name>
        <dbReference type="ChEBI" id="CHEBI:18420"/>
    </ligand>
</feature>
<dbReference type="PANTHER" id="PTHR39643:SF1">
    <property type="entry name" value="CCA-ADDING ENZYME"/>
    <property type="match status" value="1"/>
</dbReference>
<evidence type="ECO:0000256" key="4">
    <source>
        <dbReference type="ARBA" id="ARBA00022723"/>
    </source>
</evidence>
<evidence type="ECO:0000313" key="15">
    <source>
        <dbReference type="Proteomes" id="UP000752814"/>
    </source>
</evidence>
<name>A0A8J8PH07_9ARCH</name>
<dbReference type="Gene3D" id="3.30.70.590">
    <property type="entry name" value="Poly(A) polymerase predicted RNA binding domain"/>
    <property type="match status" value="1"/>
</dbReference>
<keyword evidence="7 10" id="KW-0067">ATP-binding</keyword>
<protein>
    <recommendedName>
        <fullName evidence="10">CCA-adding enzyme</fullName>
        <ecNumber evidence="10">2.7.7.72</ecNumber>
    </recommendedName>
    <alternativeName>
        <fullName evidence="10">CCA tRNA nucleotidyltransferase</fullName>
    </alternativeName>
    <alternativeName>
        <fullName evidence="10">tRNA CCA-pyrophosphorylase</fullName>
    </alternativeName>
    <alternativeName>
        <fullName evidence="10">tRNA adenylyl-/cytidylyl- transferase</fullName>
    </alternativeName>
    <alternativeName>
        <fullName evidence="10">tRNA nucleotidyltransferase</fullName>
    </alternativeName>
    <alternativeName>
        <fullName evidence="10">tRNA-NT</fullName>
    </alternativeName>
</protein>
<comment type="similarity">
    <text evidence="10">Belongs to the tRNA nucleotidyltransferase/poly(A) polymerase family. Archaeal CCA-adding enzyme subfamily.</text>
</comment>
<dbReference type="InterPro" id="IPR002934">
    <property type="entry name" value="Polymerase_NTP_transf_dom"/>
</dbReference>
<dbReference type="CDD" id="cd05400">
    <property type="entry name" value="NT_2-5OAS_ClassI-CCAase"/>
    <property type="match status" value="1"/>
</dbReference>
<gene>
    <name evidence="10" type="primary">cca</name>
    <name evidence="14" type="ORF">A3207_02940</name>
</gene>
<dbReference type="Pfam" id="PF21133">
    <property type="entry name" value="CAA_C"/>
    <property type="match status" value="1"/>
</dbReference>
<comment type="caution">
    <text evidence="14">The sequence shown here is derived from an EMBL/GenBank/DDBJ whole genome shotgun (WGS) entry which is preliminary data.</text>
</comment>
<keyword evidence="5 10" id="KW-0547">Nucleotide-binding</keyword>
<evidence type="ECO:0000313" key="14">
    <source>
        <dbReference type="EMBL" id="TQS82913.1"/>
    </source>
</evidence>
<feature type="domain" description="CCA-adding enzyme C-terminal" evidence="13">
    <location>
        <begin position="277"/>
        <end position="414"/>
    </location>
</feature>
<feature type="domain" description="tRNA nucleotidyltransferase substrate binding" evidence="12">
    <location>
        <begin position="149"/>
        <end position="258"/>
    </location>
</feature>
<feature type="binding site" evidence="10">
    <location>
        <position position="61"/>
    </location>
    <ligand>
        <name>Mg(2+)</name>
        <dbReference type="ChEBI" id="CHEBI:18420"/>
    </ligand>
</feature>
<dbReference type="NCBIfam" id="TIGR03671">
    <property type="entry name" value="cca_archaeal"/>
    <property type="match status" value="1"/>
</dbReference>
<evidence type="ECO:0000256" key="5">
    <source>
        <dbReference type="ARBA" id="ARBA00022741"/>
    </source>
</evidence>
<comment type="catalytic activity">
    <reaction evidence="10">
        <text>a tRNA precursor + 2 CTP + ATP = a tRNA with a 3' CCA end + 3 diphosphate</text>
        <dbReference type="Rhea" id="RHEA:14433"/>
        <dbReference type="Rhea" id="RHEA-COMP:10465"/>
        <dbReference type="Rhea" id="RHEA-COMP:10468"/>
        <dbReference type="ChEBI" id="CHEBI:30616"/>
        <dbReference type="ChEBI" id="CHEBI:33019"/>
        <dbReference type="ChEBI" id="CHEBI:37563"/>
        <dbReference type="ChEBI" id="CHEBI:74896"/>
        <dbReference type="ChEBI" id="CHEBI:83071"/>
        <dbReference type="EC" id="2.7.7.72"/>
    </reaction>
</comment>